<evidence type="ECO:0000313" key="2">
    <source>
        <dbReference type="Proteomes" id="UP000266568"/>
    </source>
</evidence>
<evidence type="ECO:0000313" key="1">
    <source>
        <dbReference type="EMBL" id="RIA46294.1"/>
    </source>
</evidence>
<dbReference type="AlphaFoldDB" id="A0A397PJG4"/>
<keyword evidence="2" id="KW-1185">Reference proteome</keyword>
<reference evidence="1 2" key="1">
    <citation type="submission" date="2018-08" db="EMBL/GenBank/DDBJ databases">
        <title>Genomic Encyclopedia of Type Strains, Phase IV (KMG-IV): sequencing the most valuable type-strain genomes for metagenomic binning, comparative biology and taxonomic classification.</title>
        <authorList>
            <person name="Goeker M."/>
        </authorList>
    </citation>
    <scope>NUCLEOTIDE SEQUENCE [LARGE SCALE GENOMIC DNA]</scope>
    <source>
        <strain evidence="1 2">DSM 25527</strain>
    </source>
</reference>
<dbReference type="InterPro" id="IPR007833">
    <property type="entry name" value="Capsule_polysaccharide_synth"/>
</dbReference>
<gene>
    <name evidence="1" type="ORF">DFR49_0830</name>
</gene>
<dbReference type="EMBL" id="QXDC01000002">
    <property type="protein sequence ID" value="RIA46294.1"/>
    <property type="molecule type" value="Genomic_DNA"/>
</dbReference>
<dbReference type="GO" id="GO:0000271">
    <property type="term" value="P:polysaccharide biosynthetic process"/>
    <property type="evidence" value="ECO:0007669"/>
    <property type="project" value="InterPro"/>
</dbReference>
<dbReference type="CDD" id="cd16439">
    <property type="entry name" value="beta_Kdo_transferase_KpsC_2"/>
    <property type="match status" value="1"/>
</dbReference>
<organism evidence="1 2">
    <name type="scientific">Hephaestia caeni</name>
    <dbReference type="NCBI Taxonomy" id="645617"/>
    <lineage>
        <taxon>Bacteria</taxon>
        <taxon>Pseudomonadati</taxon>
        <taxon>Pseudomonadota</taxon>
        <taxon>Alphaproteobacteria</taxon>
        <taxon>Sphingomonadales</taxon>
        <taxon>Sphingomonadaceae</taxon>
        <taxon>Hephaestia</taxon>
    </lineage>
</organism>
<dbReference type="GO" id="GO:0015774">
    <property type="term" value="P:polysaccharide transport"/>
    <property type="evidence" value="ECO:0007669"/>
    <property type="project" value="InterPro"/>
</dbReference>
<proteinExistence type="predicted"/>
<comment type="caution">
    <text evidence="1">The sequence shown here is derived from an EMBL/GenBank/DDBJ whole genome shotgun (WGS) entry which is preliminary data.</text>
</comment>
<protein>
    <submittedName>
        <fullName evidence="1">Capsular polysaccharide export protein</fullName>
    </submittedName>
</protein>
<sequence>MRERGRTTLPAPHSDDIGAVAIKIAEARVGGSFWQSACIGDQRSHGATPTRLDPWPQIEAGAPILAHTDDEIALLAAAAGRAVLRPDDRQPYARETLLDALHLRLASFDYFDPWTAQPITLLKWIEILGEWRRIIDRNREIAFVCGVTAWKREVLGKFLWAGRVPKFARRPSKVSPSAEQAIAIWPSRVKWAVRQQVRASGGRLIQIEDGFIRSAGLGARLTLPFSIVVDRTGIYYDPRTTSDLEHLLANDELGPEICARAAKLIEFIGMHGITKYAAGSSTGPDLPSSVRKVLVAGQVADDRSVSLGCAAVTGPLDLLRRVREVEPDAFIIFKPHPDVVAGLRLGHVPSFEALRYVDQILPHAPIDALLAQVDAVHVLSSQTGFEALLRGREVFTHGHPFYAGWGLTRDLASPIERRRRKLTLEQLVAATLILYPRYLDPVTRLPCPPEILAQRLSTGCMPRPGILQKLRMLQGHLRLARQALVNAC</sequence>
<accession>A0A397PJG4</accession>
<dbReference type="Proteomes" id="UP000266568">
    <property type="component" value="Unassembled WGS sequence"/>
</dbReference>
<name>A0A397PJG4_9SPHN</name>
<dbReference type="Pfam" id="PF05159">
    <property type="entry name" value="Capsule_synth"/>
    <property type="match status" value="2"/>
</dbReference>